<reference evidence="3" key="1">
    <citation type="submission" date="2018-06" db="EMBL/GenBank/DDBJ databases">
        <authorList>
            <person name="Zhirakovskaya E."/>
        </authorList>
    </citation>
    <scope>NUCLEOTIDE SEQUENCE</scope>
</reference>
<accession>A0A3B0X2A9</accession>
<keyword evidence="2" id="KW-0812">Transmembrane</keyword>
<protein>
    <submittedName>
        <fullName evidence="3">Uncharacterized protein</fullName>
    </submittedName>
</protein>
<evidence type="ECO:0000256" key="2">
    <source>
        <dbReference type="SAM" id="Phobius"/>
    </source>
</evidence>
<gene>
    <name evidence="3" type="ORF">MNBD_GAMMA05-2684</name>
</gene>
<dbReference type="EMBL" id="UOFE01000006">
    <property type="protein sequence ID" value="VAW50756.1"/>
    <property type="molecule type" value="Genomic_DNA"/>
</dbReference>
<evidence type="ECO:0000313" key="3">
    <source>
        <dbReference type="EMBL" id="VAW50756.1"/>
    </source>
</evidence>
<proteinExistence type="predicted"/>
<dbReference type="Pfam" id="PF20567">
    <property type="entry name" value="DUF6776"/>
    <property type="match status" value="1"/>
</dbReference>
<evidence type="ECO:0000256" key="1">
    <source>
        <dbReference type="SAM" id="Coils"/>
    </source>
</evidence>
<organism evidence="3">
    <name type="scientific">hydrothermal vent metagenome</name>
    <dbReference type="NCBI Taxonomy" id="652676"/>
    <lineage>
        <taxon>unclassified sequences</taxon>
        <taxon>metagenomes</taxon>
        <taxon>ecological metagenomes</taxon>
    </lineage>
</organism>
<dbReference type="AlphaFoldDB" id="A0A3B0X2A9"/>
<keyword evidence="2" id="KW-1133">Transmembrane helix</keyword>
<dbReference type="InterPro" id="IPR046703">
    <property type="entry name" value="DUF6776"/>
</dbReference>
<feature type="transmembrane region" description="Helical" evidence="2">
    <location>
        <begin position="17"/>
        <end position="37"/>
    </location>
</feature>
<keyword evidence="2" id="KW-0472">Membrane</keyword>
<keyword evidence="1" id="KW-0175">Coiled coil</keyword>
<name>A0A3B0X2A9_9ZZZZ</name>
<sequence>MKPLQTHTIITIQQPRLWLLSLVGIICTVLLLIWFSYEYGRSVAGFDSSSSDAYIEQLQAQLEESQAEIVESTRQATMLKRNSRIDDDASVQLEGTLAQVQDEALELKKELSFYKSIVAPEQGDRSIAIQTIQIKENEGGGYHYKIMVSQRGRNDRFARGTIEVSIEGVDKGQPATLKLAEVSNDTKKPMKFGFKYFQNFEGVMTLPTAFQPDSLRVKVKPKTGKIKAIDEQFAWSDLTAGGA</sequence>
<feature type="coiled-coil region" evidence="1">
    <location>
        <begin position="55"/>
        <end position="117"/>
    </location>
</feature>